<keyword evidence="3" id="KW-0732">Signal</keyword>
<evidence type="ECO:0000313" key="5">
    <source>
        <dbReference type="Proteomes" id="UP001321542"/>
    </source>
</evidence>
<feature type="transmembrane region" description="Helical" evidence="2">
    <location>
        <begin position="114"/>
        <end position="133"/>
    </location>
</feature>
<evidence type="ECO:0000313" key="4">
    <source>
        <dbReference type="EMBL" id="BBC30023.1"/>
    </source>
</evidence>
<keyword evidence="5" id="KW-1185">Reference proteome</keyword>
<reference evidence="4 5" key="2">
    <citation type="journal article" date="2023" name="ChemBioChem">
        <title>Acyltransferase Domain Exchange between Two Independent Type I Polyketide Synthases in the Same Producer Strain of Macrolide Antibiotics.</title>
        <authorList>
            <person name="Kudo F."/>
            <person name="Kishikawa K."/>
            <person name="Tsuboi K."/>
            <person name="Kido T."/>
            <person name="Usui T."/>
            <person name="Hashimoto J."/>
            <person name="Shin-Ya K."/>
            <person name="Miyanaga A."/>
            <person name="Eguchi T."/>
        </authorList>
    </citation>
    <scope>NUCLEOTIDE SEQUENCE [LARGE SCALE GENOMIC DNA]</scope>
    <source>
        <strain evidence="4 5">A-8890</strain>
    </source>
</reference>
<sequence>MNQTLRRIAVSGGAAIALLGGPAVITANAEEHHATVVAVAEKQPVPNPSGLTTDPGSGAQLQNPVGGQPAGVNGEQIQTQAGGGAIGAGIVAILVLGVIVFVRVKNGPMRVGDAVLVTLFGIAISGTVVGAMGDSLTESAISSLGNVLSGL</sequence>
<dbReference type="RefSeq" id="WP_286248326.1">
    <property type="nucleotide sequence ID" value="NZ_AP018448.1"/>
</dbReference>
<organism evidence="4 5">
    <name type="scientific">Streptomyces graminofaciens</name>
    <dbReference type="NCBI Taxonomy" id="68212"/>
    <lineage>
        <taxon>Bacteria</taxon>
        <taxon>Bacillati</taxon>
        <taxon>Actinomycetota</taxon>
        <taxon>Actinomycetes</taxon>
        <taxon>Kitasatosporales</taxon>
        <taxon>Streptomycetaceae</taxon>
        <taxon>Streptomyces</taxon>
    </lineage>
</organism>
<proteinExistence type="predicted"/>
<reference evidence="4 5" key="1">
    <citation type="journal article" date="2010" name="ChemBioChem">
        <title>Cloning and characterization of the biosynthetic gene cluster of 16-membered macrolide antibiotic FD-891: involvement of a dual functional cytochrome P450 monooxygenase catalyzing epoxidation and hydroxylation.</title>
        <authorList>
            <person name="Kudo F."/>
            <person name="Motegi A."/>
            <person name="Mizoue K."/>
            <person name="Eguchi T."/>
        </authorList>
    </citation>
    <scope>NUCLEOTIDE SEQUENCE [LARGE SCALE GENOMIC DNA]</scope>
    <source>
        <strain evidence="4 5">A-8890</strain>
    </source>
</reference>
<keyword evidence="2" id="KW-0472">Membrane</keyword>
<feature type="chain" id="PRO_5046726145" description="Secreted protein" evidence="3">
    <location>
        <begin position="30"/>
        <end position="151"/>
    </location>
</feature>
<accession>A0ABN5V9R3</accession>
<dbReference type="EMBL" id="AP018448">
    <property type="protein sequence ID" value="BBC30023.1"/>
    <property type="molecule type" value="Genomic_DNA"/>
</dbReference>
<feature type="transmembrane region" description="Helical" evidence="2">
    <location>
        <begin position="81"/>
        <end position="102"/>
    </location>
</feature>
<protein>
    <recommendedName>
        <fullName evidence="6">Secreted protein</fullName>
    </recommendedName>
</protein>
<evidence type="ECO:0000256" key="1">
    <source>
        <dbReference type="SAM" id="MobiDB-lite"/>
    </source>
</evidence>
<name>A0ABN5V9R3_9ACTN</name>
<feature type="signal peptide" evidence="3">
    <location>
        <begin position="1"/>
        <end position="29"/>
    </location>
</feature>
<keyword evidence="2" id="KW-0812">Transmembrane</keyword>
<keyword evidence="2" id="KW-1133">Transmembrane helix</keyword>
<feature type="region of interest" description="Disordered" evidence="1">
    <location>
        <begin position="42"/>
        <end position="71"/>
    </location>
</feature>
<dbReference type="Proteomes" id="UP001321542">
    <property type="component" value="Chromosome"/>
</dbReference>
<gene>
    <name evidence="4" type="ORF">SGFS_013170</name>
</gene>
<evidence type="ECO:0000256" key="3">
    <source>
        <dbReference type="SAM" id="SignalP"/>
    </source>
</evidence>
<feature type="compositionally biased region" description="Polar residues" evidence="1">
    <location>
        <begin position="49"/>
        <end position="65"/>
    </location>
</feature>
<evidence type="ECO:0008006" key="6">
    <source>
        <dbReference type="Google" id="ProtNLM"/>
    </source>
</evidence>
<evidence type="ECO:0000256" key="2">
    <source>
        <dbReference type="SAM" id="Phobius"/>
    </source>
</evidence>